<dbReference type="HOGENOM" id="CLU_558550_0_0_2"/>
<gene>
    <name evidence="2" type="ordered locus">Smar_0900</name>
</gene>
<name>A3DMZ0_STAMF</name>
<dbReference type="Gene3D" id="3.40.50.10640">
    <property type="entry name" value="SSO1389-like"/>
    <property type="match status" value="1"/>
</dbReference>
<dbReference type="SUPFAM" id="SSF160980">
    <property type="entry name" value="SSO1389-like"/>
    <property type="match status" value="1"/>
</dbReference>
<dbReference type="InterPro" id="IPR053857">
    <property type="entry name" value="Csx1_CARF"/>
</dbReference>
<dbReference type="OrthoDB" id="102285at2157"/>
<organism evidence="2 3">
    <name type="scientific">Staphylothermus marinus (strain ATCC 43588 / DSM 3639 / JCM 9404 / F1)</name>
    <dbReference type="NCBI Taxonomy" id="399550"/>
    <lineage>
        <taxon>Archaea</taxon>
        <taxon>Thermoproteota</taxon>
        <taxon>Thermoprotei</taxon>
        <taxon>Desulfurococcales</taxon>
        <taxon>Desulfurococcaceae</taxon>
        <taxon>Staphylothermus</taxon>
    </lineage>
</organism>
<sequence>MSSSEFKVLLIAPWGYPPSWRDAKYCLKSVKVGNISLKGCCIGCSSSIAVYLILKSHKKINNTRLLVIGTDTVIEPINEDLRSNVKEWFSTVGEKLLNTTSCEGVIKNNEWINDLHFGIVPGIGEYYGYYFKGDILKIFLESYRYIALNIKDFNPSLLILDTTHGLNILTIAVLYATVAASIVYNKRILTINSEPYPSGKGTKYCIEVKKKSNKSITKENEMPKLNIHDISHLQQIIDFLRALNSLRFLNEKQLNRLPRRKMQNKYVELIDKIICMVEALRTGLIGLLFGNSKLSSDKGIPFTINEIYKFMENIHKLNYDMEWFKPSLENNIVKYEPTIDENIIKYAPILDFLRNYIEEYSDCLKTISLKEFAKCLENKLERSGYWDRKQIIINETSNLTEIACEIKNDMGIETIDSNLLLEYWSKKKGFGNSQGEKDKLVNPRNFAAHAALNFNILKSIKVQNINGKCEIVEIIYDQDKLAKILEKIGRKSRLYHCIEHYT</sequence>
<evidence type="ECO:0000313" key="2">
    <source>
        <dbReference type="EMBL" id="ABN70000.1"/>
    </source>
</evidence>
<protein>
    <submittedName>
        <fullName evidence="2">CRISPR-associated protein DxTHG motif</fullName>
    </submittedName>
</protein>
<evidence type="ECO:0000313" key="3">
    <source>
        <dbReference type="Proteomes" id="UP000000254"/>
    </source>
</evidence>
<accession>A3DMZ0</accession>
<dbReference type="GeneID" id="4906733"/>
<evidence type="ECO:0000259" key="1">
    <source>
        <dbReference type="Pfam" id="PF22230"/>
    </source>
</evidence>
<dbReference type="PANTHER" id="PTHR37169:SF1">
    <property type="entry name" value="CRISPR SYSTEM ENDORIBONUCLEASE CSX1"/>
    <property type="match status" value="1"/>
</dbReference>
<dbReference type="CDD" id="cd09728">
    <property type="entry name" value="Csx1_III-U"/>
    <property type="match status" value="1"/>
</dbReference>
<dbReference type="PANTHER" id="PTHR37169">
    <property type="entry name" value="CRISPR SYSTEM ENDORIBONUCLEASE CSX1-RELATED"/>
    <property type="match status" value="1"/>
</dbReference>
<dbReference type="InterPro" id="IPR052875">
    <property type="entry name" value="CRISPR_assoc_ribonuclease"/>
</dbReference>
<dbReference type="STRING" id="399550.Smar_0900"/>
<dbReference type="RefSeq" id="WP_011839191.1">
    <property type="nucleotide sequence ID" value="NC_009033.1"/>
</dbReference>
<keyword evidence="3" id="KW-1185">Reference proteome</keyword>
<dbReference type="EMBL" id="CP000575">
    <property type="protein sequence ID" value="ABN70000.1"/>
    <property type="molecule type" value="Genomic_DNA"/>
</dbReference>
<reference evidence="3" key="1">
    <citation type="journal article" date="2009" name="BMC Genomics">
        <title>The complete genome sequence of Staphylothermus marinus reveals differences in sulfur metabolism among heterotrophic Crenarchaeota.</title>
        <authorList>
            <person name="Anderson I.J."/>
            <person name="Dharmarajan L."/>
            <person name="Rodriguez J."/>
            <person name="Hooper S."/>
            <person name="Porat I."/>
            <person name="Ulrich L.E."/>
            <person name="Elkins J.G."/>
            <person name="Mavromatis K."/>
            <person name="Sun H."/>
            <person name="Land M."/>
            <person name="Lapidus A."/>
            <person name="Lucas S."/>
            <person name="Barry K."/>
            <person name="Huber H."/>
            <person name="Zhulin I.B."/>
            <person name="Whitman W.B."/>
            <person name="Mukhopadhyay B."/>
            <person name="Woese C."/>
            <person name="Bristow J."/>
            <person name="Kyrpides N."/>
        </authorList>
    </citation>
    <scope>NUCLEOTIDE SEQUENCE [LARGE SCALE GENOMIC DNA]</scope>
    <source>
        <strain evidence="3">ATCC 43588 / DSM 3639 / JCM 9404 / F1</strain>
    </source>
</reference>
<reference evidence="2 3" key="2">
    <citation type="journal article" date="2009" name="Stand. Genomic Sci.">
        <title>Complete genome sequence of Staphylothermus marinus Stetter and Fiala 1986 type strain F1.</title>
        <authorList>
            <person name="Anderson I.J."/>
            <person name="Sun H."/>
            <person name="Lapidus A."/>
            <person name="Copeland A."/>
            <person name="Glavina Del Rio T."/>
            <person name="Tice H."/>
            <person name="Dalin E."/>
            <person name="Lucas S."/>
            <person name="Barry K."/>
            <person name="Land M."/>
            <person name="Richardson P."/>
            <person name="Huber H."/>
            <person name="Kyrpides N.C."/>
        </authorList>
    </citation>
    <scope>NUCLEOTIDE SEQUENCE [LARGE SCALE GENOMIC DNA]</scope>
    <source>
        <strain evidence="3">ATCC 43588 / DSM 3639 / JCM 9404 / F1</strain>
    </source>
</reference>
<proteinExistence type="predicted"/>
<dbReference type="Pfam" id="PF22230">
    <property type="entry name" value="Csx1_CARF"/>
    <property type="match status" value="1"/>
</dbReference>
<dbReference type="KEGG" id="smr:Smar_0900"/>
<dbReference type="Proteomes" id="UP000000254">
    <property type="component" value="Chromosome"/>
</dbReference>
<feature type="domain" description="CRISPR system endoribonuclease Csx1 CARF" evidence="1">
    <location>
        <begin position="9"/>
        <end position="195"/>
    </location>
</feature>
<dbReference type="eggNOG" id="arCOG03433">
    <property type="taxonomic scope" value="Archaea"/>
</dbReference>
<dbReference type="AlphaFoldDB" id="A3DMZ0"/>